<reference evidence="2" key="1">
    <citation type="submission" date="2018-01" db="EMBL/GenBank/DDBJ databases">
        <title>An insight into the sialome of Amazonian anophelines.</title>
        <authorList>
            <person name="Ribeiro J.M."/>
            <person name="Scarpassa V."/>
            <person name="Calvo E."/>
        </authorList>
    </citation>
    <scope>NUCLEOTIDE SEQUENCE</scope>
</reference>
<protein>
    <submittedName>
        <fullName evidence="2">Uncharacterized protein</fullName>
    </submittedName>
</protein>
<accession>A0A2M4DI47</accession>
<organism evidence="2">
    <name type="scientific">Anopheles darlingi</name>
    <name type="common">Mosquito</name>
    <dbReference type="NCBI Taxonomy" id="43151"/>
    <lineage>
        <taxon>Eukaryota</taxon>
        <taxon>Metazoa</taxon>
        <taxon>Ecdysozoa</taxon>
        <taxon>Arthropoda</taxon>
        <taxon>Hexapoda</taxon>
        <taxon>Insecta</taxon>
        <taxon>Pterygota</taxon>
        <taxon>Neoptera</taxon>
        <taxon>Endopterygota</taxon>
        <taxon>Diptera</taxon>
        <taxon>Nematocera</taxon>
        <taxon>Culicoidea</taxon>
        <taxon>Culicidae</taxon>
        <taxon>Anophelinae</taxon>
        <taxon>Anopheles</taxon>
    </lineage>
</organism>
<sequence length="73" mass="8094">MSVIIFLSQFLLLSLSTVGVAYTVCKTLALVFALLVPSPCWTSFLSSETHLRLSLFLACCICFCFSLLRRARA</sequence>
<name>A0A2M4DI47_ANODA</name>
<keyword evidence="1" id="KW-1133">Transmembrane helix</keyword>
<evidence type="ECO:0000256" key="1">
    <source>
        <dbReference type="SAM" id="Phobius"/>
    </source>
</evidence>
<keyword evidence="1" id="KW-0472">Membrane</keyword>
<evidence type="ECO:0000313" key="2">
    <source>
        <dbReference type="EMBL" id="MBW76818.1"/>
    </source>
</evidence>
<proteinExistence type="predicted"/>
<feature type="transmembrane region" description="Helical" evidence="1">
    <location>
        <begin position="51"/>
        <end position="68"/>
    </location>
</feature>
<dbReference type="AlphaFoldDB" id="A0A2M4DI47"/>
<keyword evidence="1" id="KW-0812">Transmembrane</keyword>
<dbReference type="EMBL" id="GGFL01012640">
    <property type="protein sequence ID" value="MBW76818.1"/>
    <property type="molecule type" value="Transcribed_RNA"/>
</dbReference>